<evidence type="ECO:0000313" key="3">
    <source>
        <dbReference type="Proteomes" id="UP001500979"/>
    </source>
</evidence>
<dbReference type="InterPro" id="IPR045528">
    <property type="entry name" value="DO-GTPase2"/>
</dbReference>
<dbReference type="EMBL" id="BAAAUX010000019">
    <property type="protein sequence ID" value="GAA2806611.1"/>
    <property type="molecule type" value="Genomic_DNA"/>
</dbReference>
<proteinExistence type="predicted"/>
<keyword evidence="3" id="KW-1185">Reference proteome</keyword>
<reference evidence="2 3" key="1">
    <citation type="journal article" date="2019" name="Int. J. Syst. Evol. Microbiol.">
        <title>The Global Catalogue of Microorganisms (GCM) 10K type strain sequencing project: providing services to taxonomists for standard genome sequencing and annotation.</title>
        <authorList>
            <consortium name="The Broad Institute Genomics Platform"/>
            <consortium name="The Broad Institute Genome Sequencing Center for Infectious Disease"/>
            <person name="Wu L."/>
            <person name="Ma J."/>
        </authorList>
    </citation>
    <scope>NUCLEOTIDE SEQUENCE [LARGE SCALE GENOMIC DNA]</scope>
    <source>
        <strain evidence="2 3">JCM 9383</strain>
    </source>
</reference>
<name>A0ABN3VIN1_9PSEU</name>
<dbReference type="Pfam" id="PF19993">
    <property type="entry name" value="DO-GTPase2"/>
    <property type="match status" value="1"/>
</dbReference>
<gene>
    <name evidence="2" type="ORF">GCM10010470_47350</name>
</gene>
<sequence length="396" mass="43866">MPRIACPYCYNQFQSADLRYQCTGRAAPGRDRCAKSVDDERQRLTGYSSPSWPTFAPPPSRLRLPQRKAACPDCGTSTGIRACPVCRTPLPANFADSRSPLIGMVGGKNSGKTVYTTVLVHELRHRIRRRFDADMSFAGEQAGVETASWLERYEHALFDDSALFESTASSADGIRVPLVLQWRQPRRSLGREVHSTTTLSFYDAAGEDMTTQDFVNSQSYLGAADGLIVLLDPFQLPGTKDRITVPDAGRRDTEPPLSVLDRITELLRTTGGIGGKQRIPVPIAVVFSKIDAFYGMLGEGHALLREPSPGPYYDEASGRDTDEHLRSLLAELGADDIDAHLRAHYKTFRYFAVSALGAEPDYDRKLIDPGGVRPFRVDEPLLWLLGLFKVIERSGR</sequence>
<accession>A0ABN3VIN1</accession>
<dbReference type="RefSeq" id="WP_344683172.1">
    <property type="nucleotide sequence ID" value="NZ_BAAAUX010000019.1"/>
</dbReference>
<protein>
    <recommendedName>
        <fullName evidence="1">Double-GTPase 2 domain-containing protein</fullName>
    </recommendedName>
</protein>
<feature type="domain" description="Double-GTPase 2" evidence="1">
    <location>
        <begin position="101"/>
        <end position="301"/>
    </location>
</feature>
<organism evidence="2 3">
    <name type="scientific">Saccharopolyspora taberi</name>
    <dbReference type="NCBI Taxonomy" id="60895"/>
    <lineage>
        <taxon>Bacteria</taxon>
        <taxon>Bacillati</taxon>
        <taxon>Actinomycetota</taxon>
        <taxon>Actinomycetes</taxon>
        <taxon>Pseudonocardiales</taxon>
        <taxon>Pseudonocardiaceae</taxon>
        <taxon>Saccharopolyspora</taxon>
    </lineage>
</organism>
<comment type="caution">
    <text evidence="2">The sequence shown here is derived from an EMBL/GenBank/DDBJ whole genome shotgun (WGS) entry which is preliminary data.</text>
</comment>
<dbReference type="Proteomes" id="UP001500979">
    <property type="component" value="Unassembled WGS sequence"/>
</dbReference>
<evidence type="ECO:0000259" key="1">
    <source>
        <dbReference type="Pfam" id="PF19993"/>
    </source>
</evidence>
<evidence type="ECO:0000313" key="2">
    <source>
        <dbReference type="EMBL" id="GAA2806611.1"/>
    </source>
</evidence>